<reference evidence="2" key="1">
    <citation type="submission" date="2020-05" db="EMBL/GenBank/DDBJ databases">
        <authorList>
            <person name="Chiriac C."/>
            <person name="Salcher M."/>
            <person name="Ghai R."/>
            <person name="Kavagutti S V."/>
        </authorList>
    </citation>
    <scope>NUCLEOTIDE SEQUENCE</scope>
</reference>
<dbReference type="EMBL" id="CAFBPI010000096">
    <property type="protein sequence ID" value="CAB5023293.1"/>
    <property type="molecule type" value="Genomic_DNA"/>
</dbReference>
<protein>
    <submittedName>
        <fullName evidence="2">Unannotated protein</fullName>
    </submittedName>
</protein>
<dbReference type="AlphaFoldDB" id="A0A6J7R3D8"/>
<proteinExistence type="predicted"/>
<dbReference type="InterPro" id="IPR011604">
    <property type="entry name" value="PDDEXK-like_dom_sf"/>
</dbReference>
<sequence>MIDQTKGWVKDYELRQAAKKLNKFFEWHAANTRTLVGVEEKFELMIGRAKLTGSADRLEIDSDGQVYIVDLKSGGTSGESEKSVQDNLQLAGYQLAVARDGFIDNKPGTNSGGAQLLFLGGTEKSAAARTQLAVGADQTEAQIGTLAEAMAASVFVATINSRCRTCGVKNVCPLQSQGRSVIDEA</sequence>
<feature type="domain" description="PD-(D/E)XK endonuclease-like" evidence="1">
    <location>
        <begin position="7"/>
        <end position="173"/>
    </location>
</feature>
<dbReference type="InterPro" id="IPR038726">
    <property type="entry name" value="PDDEXK_AddAB-type"/>
</dbReference>
<dbReference type="Pfam" id="PF12705">
    <property type="entry name" value="PDDEXK_1"/>
    <property type="match status" value="1"/>
</dbReference>
<name>A0A6J7R3D8_9ZZZZ</name>
<gene>
    <name evidence="2" type="ORF">UFOPK4095_01134</name>
</gene>
<organism evidence="2">
    <name type="scientific">freshwater metagenome</name>
    <dbReference type="NCBI Taxonomy" id="449393"/>
    <lineage>
        <taxon>unclassified sequences</taxon>
        <taxon>metagenomes</taxon>
        <taxon>ecological metagenomes</taxon>
    </lineage>
</organism>
<dbReference type="Gene3D" id="3.90.320.10">
    <property type="match status" value="1"/>
</dbReference>
<evidence type="ECO:0000259" key="1">
    <source>
        <dbReference type="Pfam" id="PF12705"/>
    </source>
</evidence>
<evidence type="ECO:0000313" key="2">
    <source>
        <dbReference type="EMBL" id="CAB5023293.1"/>
    </source>
</evidence>
<accession>A0A6J7R3D8</accession>